<protein>
    <recommendedName>
        <fullName evidence="4">Protein LURP-one-related</fullName>
    </recommendedName>
</protein>
<dbReference type="Gene3D" id="2.40.160.200">
    <property type="entry name" value="LURP1-related"/>
    <property type="match status" value="1"/>
</dbReference>
<evidence type="ECO:0008006" key="4">
    <source>
        <dbReference type="Google" id="ProtNLM"/>
    </source>
</evidence>
<accession>A0A445DEU5</accession>
<gene>
    <name evidence="2" type="ORF">Ahy_A04g018903</name>
</gene>
<dbReference type="InterPro" id="IPR007612">
    <property type="entry name" value="LOR"/>
</dbReference>
<dbReference type="InterPro" id="IPR038595">
    <property type="entry name" value="LOR_sf"/>
</dbReference>
<dbReference type="PANTHER" id="PTHR31087:SF160">
    <property type="entry name" value="PROTEIN LURP-ONE-RELATED 1-RELATED"/>
    <property type="match status" value="1"/>
</dbReference>
<dbReference type="EMBL" id="SDMP01000004">
    <property type="protein sequence ID" value="RYR61704.1"/>
    <property type="molecule type" value="Genomic_DNA"/>
</dbReference>
<name>A0A445DEU5_ARAHY</name>
<dbReference type="SMR" id="A0A445DEU5"/>
<dbReference type="Pfam" id="PF04525">
    <property type="entry name" value="LOR"/>
    <property type="match status" value="1"/>
</dbReference>
<organism evidence="2 3">
    <name type="scientific">Arachis hypogaea</name>
    <name type="common">Peanut</name>
    <dbReference type="NCBI Taxonomy" id="3818"/>
    <lineage>
        <taxon>Eukaryota</taxon>
        <taxon>Viridiplantae</taxon>
        <taxon>Streptophyta</taxon>
        <taxon>Embryophyta</taxon>
        <taxon>Tracheophyta</taxon>
        <taxon>Spermatophyta</taxon>
        <taxon>Magnoliopsida</taxon>
        <taxon>eudicotyledons</taxon>
        <taxon>Gunneridae</taxon>
        <taxon>Pentapetalae</taxon>
        <taxon>rosids</taxon>
        <taxon>fabids</taxon>
        <taxon>Fabales</taxon>
        <taxon>Fabaceae</taxon>
        <taxon>Papilionoideae</taxon>
        <taxon>50 kb inversion clade</taxon>
        <taxon>dalbergioids sensu lato</taxon>
        <taxon>Dalbergieae</taxon>
        <taxon>Pterocarpus clade</taxon>
        <taxon>Arachis</taxon>
    </lineage>
</organism>
<dbReference type="PANTHER" id="PTHR31087">
    <property type="match status" value="1"/>
</dbReference>
<dbReference type="InterPro" id="IPR025659">
    <property type="entry name" value="Tubby-like_C"/>
</dbReference>
<evidence type="ECO:0000256" key="1">
    <source>
        <dbReference type="ARBA" id="ARBA00005437"/>
    </source>
</evidence>
<dbReference type="OrthoDB" id="1382875at2759"/>
<dbReference type="STRING" id="3818.A0A445DEU5"/>
<evidence type="ECO:0000313" key="2">
    <source>
        <dbReference type="EMBL" id="RYR61704.1"/>
    </source>
</evidence>
<dbReference type="SUPFAM" id="SSF54518">
    <property type="entry name" value="Tubby C-terminal domain-like"/>
    <property type="match status" value="1"/>
</dbReference>
<comment type="similarity">
    <text evidence="1">Belongs to the LOR family.</text>
</comment>
<keyword evidence="3" id="KW-1185">Reference proteome</keyword>
<evidence type="ECO:0000313" key="3">
    <source>
        <dbReference type="Proteomes" id="UP000289738"/>
    </source>
</evidence>
<comment type="caution">
    <text evidence="2">The sequence shown here is derived from an EMBL/GenBank/DDBJ whole genome shotgun (WGS) entry which is preliminary data.</text>
</comment>
<dbReference type="Proteomes" id="UP000289738">
    <property type="component" value="Chromosome A04"/>
</dbReference>
<dbReference type="Gramene" id="arahy.Tifrunner.gnm2.ann2.Ah04g289800.1">
    <property type="protein sequence ID" value="arahy.Tifrunner.gnm2.ann2.Ah04g289800.1-CDS"/>
    <property type="gene ID" value="arahy.Tifrunner.gnm2.ann2.Ah04g289800"/>
</dbReference>
<dbReference type="AlphaFoldDB" id="A0A445DEU5"/>
<reference evidence="2 3" key="1">
    <citation type="submission" date="2019-01" db="EMBL/GenBank/DDBJ databases">
        <title>Sequencing of cultivated peanut Arachis hypogaea provides insights into genome evolution and oil improvement.</title>
        <authorList>
            <person name="Chen X."/>
        </authorList>
    </citation>
    <scope>NUCLEOTIDE SEQUENCE [LARGE SCALE GENOMIC DNA]</scope>
    <source>
        <strain evidence="3">cv. Fuhuasheng</strain>
        <tissue evidence="2">Leaves</tissue>
    </source>
</reference>
<proteinExistence type="inferred from homology"/>
<sequence length="192" mass="21864">MANPPPPPFPTIAIVDPQYCAPYPVALTIKRERTFTEKYTVTDLNGNVVFTAKTPSLTLREHRFLRDAYGNPILCLRRTLLGTDKWKAFRGGSTRERDLIFTRERSSWFQLRTKLNVFLANNTSGVCDFKIKASFSERSWVVYIAESDMVAARIKKKFGGIFSREKFIITVSSNVDYAFIVALIITFDSDSS</sequence>